<dbReference type="EMBL" id="CP000575">
    <property type="protein sequence ID" value="ABN70676.1"/>
    <property type="molecule type" value="Genomic_DNA"/>
</dbReference>
<organism evidence="1 2">
    <name type="scientific">Staphylothermus marinus (strain ATCC 43588 / DSM 3639 / JCM 9404 / F1)</name>
    <dbReference type="NCBI Taxonomy" id="399550"/>
    <lineage>
        <taxon>Archaea</taxon>
        <taxon>Thermoproteota</taxon>
        <taxon>Thermoprotei</taxon>
        <taxon>Desulfurococcales</taxon>
        <taxon>Desulfurococcaceae</taxon>
        <taxon>Staphylothermus</taxon>
    </lineage>
</organism>
<dbReference type="AlphaFoldDB" id="A3DPW6"/>
<dbReference type="STRING" id="399550.Smar_1592"/>
<dbReference type="KEGG" id="smr:Smar_1592"/>
<dbReference type="Proteomes" id="UP000000254">
    <property type="component" value="Chromosome"/>
</dbReference>
<evidence type="ECO:0000313" key="1">
    <source>
        <dbReference type="EMBL" id="ABN70676.1"/>
    </source>
</evidence>
<dbReference type="eggNOG" id="arCOG06053">
    <property type="taxonomic scope" value="Archaea"/>
</dbReference>
<accession>A3DPW6</accession>
<evidence type="ECO:0008006" key="3">
    <source>
        <dbReference type="Google" id="ProtNLM"/>
    </source>
</evidence>
<reference evidence="1 2" key="2">
    <citation type="journal article" date="2009" name="Stand. Genomic Sci.">
        <title>Complete genome sequence of Staphylothermus marinus Stetter and Fiala 1986 type strain F1.</title>
        <authorList>
            <person name="Anderson I.J."/>
            <person name="Sun H."/>
            <person name="Lapidus A."/>
            <person name="Copeland A."/>
            <person name="Glavina Del Rio T."/>
            <person name="Tice H."/>
            <person name="Dalin E."/>
            <person name="Lucas S."/>
            <person name="Barry K."/>
            <person name="Land M."/>
            <person name="Richardson P."/>
            <person name="Huber H."/>
            <person name="Kyrpides N.C."/>
        </authorList>
    </citation>
    <scope>NUCLEOTIDE SEQUENCE [LARGE SCALE GENOMIC DNA]</scope>
    <source>
        <strain evidence="2">ATCC 43588 / DSM 3639 / JCM 9404 / F1</strain>
    </source>
</reference>
<dbReference type="GeneID" id="4906711"/>
<evidence type="ECO:0000313" key="2">
    <source>
        <dbReference type="Proteomes" id="UP000000254"/>
    </source>
</evidence>
<reference evidence="2" key="1">
    <citation type="journal article" date="2009" name="BMC Genomics">
        <title>The complete genome sequence of Staphylothermus marinus reveals differences in sulfur metabolism among heterotrophic Crenarchaeota.</title>
        <authorList>
            <person name="Anderson I.J."/>
            <person name="Dharmarajan L."/>
            <person name="Rodriguez J."/>
            <person name="Hooper S."/>
            <person name="Porat I."/>
            <person name="Ulrich L.E."/>
            <person name="Elkins J.G."/>
            <person name="Mavromatis K."/>
            <person name="Sun H."/>
            <person name="Land M."/>
            <person name="Lapidus A."/>
            <person name="Lucas S."/>
            <person name="Barry K."/>
            <person name="Huber H."/>
            <person name="Zhulin I.B."/>
            <person name="Whitman W.B."/>
            <person name="Mukhopadhyay B."/>
            <person name="Woese C."/>
            <person name="Bristow J."/>
            <person name="Kyrpides N."/>
        </authorList>
    </citation>
    <scope>NUCLEOTIDE SEQUENCE [LARGE SCALE GENOMIC DNA]</scope>
    <source>
        <strain evidence="2">ATCC 43588 / DSM 3639 / JCM 9404 / F1</strain>
    </source>
</reference>
<name>A3DPW6_STAMF</name>
<sequence>MLPKEWMDYFFYQRINVIRKLCMDGRPPRNFLVEFTRTTPAVITDGPRGLSGSIKMVGFVPRREFIEELADKAYRYAYVERPGNDMKSIACTLLREFYRMDLIDPMLIGGLEMGFKHSWENIKATGKATVLFYTPPETSFEVRTVVEIHDEDSDPYKKYLNSIHDLFHWEGKKSDYPAYVFKIVEIYNNSATRDGFGRKIYP</sequence>
<keyword evidence="2" id="KW-1185">Reference proteome</keyword>
<dbReference type="HOGENOM" id="CLU_1375584_0_0_2"/>
<proteinExistence type="predicted"/>
<protein>
    <recommendedName>
        <fullName evidence="3">Pyridoxamine 5'-phosphate oxidase family protein</fullName>
    </recommendedName>
</protein>
<gene>
    <name evidence="1" type="ordered locus">Smar_1592</name>
</gene>
<dbReference type="OrthoDB" id="30798at2157"/>
<dbReference type="RefSeq" id="WP_011839870.1">
    <property type="nucleotide sequence ID" value="NC_009033.1"/>
</dbReference>